<dbReference type="AlphaFoldDB" id="A0A075FZP5"/>
<sequence>MNKLQFKPDLTPKKMLELGVFGGWYFEKKFDEYPASWFKKAKISSNGFDETLNCFGINAGLTREEWNKKGWIFSGDPLGWFQWYCRYTIGRRLPEIDEIQISRWRAFGPRHIGGIKKNCEKGVLNCRKRQRQALLQWGYNPFF</sequence>
<organism evidence="1">
    <name type="scientific">uncultured marine thaumarchaeote AD1000_54_F09</name>
    <dbReference type="NCBI Taxonomy" id="1455926"/>
    <lineage>
        <taxon>Archaea</taxon>
        <taxon>Nitrososphaerota</taxon>
        <taxon>environmental samples</taxon>
    </lineage>
</organism>
<reference evidence="1" key="1">
    <citation type="journal article" date="2014" name="Genome Biol. Evol.">
        <title>Pangenome evidence for extensive interdomain horizontal transfer affecting lineage core and shell genes in uncultured planktonic thaumarchaeota and euryarchaeota.</title>
        <authorList>
            <person name="Deschamps P."/>
            <person name="Zivanovic Y."/>
            <person name="Moreira D."/>
            <person name="Rodriguez-Valera F."/>
            <person name="Lopez-Garcia P."/>
        </authorList>
    </citation>
    <scope>NUCLEOTIDE SEQUENCE</scope>
</reference>
<name>A0A075FZP5_9ARCH</name>
<accession>A0A075FZP5</accession>
<dbReference type="PANTHER" id="PTHR37948:SF1">
    <property type="entry name" value="BLL5189 PROTEIN"/>
    <property type="match status" value="1"/>
</dbReference>
<dbReference type="EMBL" id="KF900435">
    <property type="protein sequence ID" value="AIE94966.1"/>
    <property type="molecule type" value="Genomic_DNA"/>
</dbReference>
<proteinExistence type="predicted"/>
<evidence type="ECO:0000313" key="1">
    <source>
        <dbReference type="EMBL" id="AIE94966.1"/>
    </source>
</evidence>
<dbReference type="PANTHER" id="PTHR37948">
    <property type="entry name" value="ZGC:113208"/>
    <property type="match status" value="1"/>
</dbReference>
<protein>
    <submittedName>
        <fullName evidence="1">Uncharacterized protein</fullName>
    </submittedName>
</protein>